<evidence type="ECO:0000313" key="3">
    <source>
        <dbReference type="Proteomes" id="UP000601223"/>
    </source>
</evidence>
<keyword evidence="1" id="KW-1133">Transmembrane helix</keyword>
<feature type="transmembrane region" description="Helical" evidence="1">
    <location>
        <begin position="107"/>
        <end position="129"/>
    </location>
</feature>
<organism evidence="2 3">
    <name type="scientific">Catellatospora bangladeshensis</name>
    <dbReference type="NCBI Taxonomy" id="310355"/>
    <lineage>
        <taxon>Bacteria</taxon>
        <taxon>Bacillati</taxon>
        <taxon>Actinomycetota</taxon>
        <taxon>Actinomycetes</taxon>
        <taxon>Micromonosporales</taxon>
        <taxon>Micromonosporaceae</taxon>
        <taxon>Catellatospora</taxon>
    </lineage>
</organism>
<protein>
    <submittedName>
        <fullName evidence="2">Uncharacterized protein</fullName>
    </submittedName>
</protein>
<gene>
    <name evidence="2" type="ORF">Cba03nite_47460</name>
</gene>
<evidence type="ECO:0000313" key="2">
    <source>
        <dbReference type="EMBL" id="GIF83397.1"/>
    </source>
</evidence>
<name>A0A8J3NJT7_9ACTN</name>
<proteinExistence type="predicted"/>
<dbReference type="Proteomes" id="UP000601223">
    <property type="component" value="Unassembled WGS sequence"/>
</dbReference>
<dbReference type="RefSeq" id="WP_203750124.1">
    <property type="nucleotide sequence ID" value="NZ_BONF01000028.1"/>
</dbReference>
<feature type="transmembrane region" description="Helical" evidence="1">
    <location>
        <begin position="136"/>
        <end position="153"/>
    </location>
</feature>
<sequence>MSEPAPDRPSRAVVQLVTTGAVGIVVLPVIGMAALWAGFVAALPGLITAGVVGLCVMLACLIATVAVTREATVLGESAGRRLLWALLVLGGGLAGWAFGWAVGDAGWLGSSSGRLFGWVPFVLAAGVLLRRRVYRFAALGVLVALAATGVVLLRQVSPGELDARLLAEGVYRDSAYAVAIPGYRPTDRDYGDGVGGGEFQPVDPAAVPAPKFISVVAYRQAFPNEQLCGQPTAIDSRLYWGECAKEPGGLVYRHNEIMHGYQVRIGQRYVEVHGTPGVPHELLRQAALSLHPATRAELGGAEPTADHFAVTVPGYVGLPTGAPVGMSFRPANPAGNGPRSVVIRLYAQGAATDVCFRTTECTPDGDGLTYLRYEEEHGFTVRHGSIDVLVLGGLSTDRALLRQAVLDARPATDDQLRRALPPQRPGTGIERFRDWLRSL</sequence>
<feature type="transmembrane region" description="Helical" evidence="1">
    <location>
        <begin position="12"/>
        <end position="39"/>
    </location>
</feature>
<reference evidence="2 3" key="1">
    <citation type="submission" date="2021-01" db="EMBL/GenBank/DDBJ databases">
        <title>Whole genome shotgun sequence of Catellatospora bangladeshensis NBRC 107357.</title>
        <authorList>
            <person name="Komaki H."/>
            <person name="Tamura T."/>
        </authorList>
    </citation>
    <scope>NUCLEOTIDE SEQUENCE [LARGE SCALE GENOMIC DNA]</scope>
    <source>
        <strain evidence="2 3">NBRC 107357</strain>
    </source>
</reference>
<feature type="transmembrane region" description="Helical" evidence="1">
    <location>
        <begin position="81"/>
        <end position="101"/>
    </location>
</feature>
<keyword evidence="1" id="KW-0472">Membrane</keyword>
<comment type="caution">
    <text evidence="2">The sequence shown here is derived from an EMBL/GenBank/DDBJ whole genome shotgun (WGS) entry which is preliminary data.</text>
</comment>
<feature type="transmembrane region" description="Helical" evidence="1">
    <location>
        <begin position="45"/>
        <end position="69"/>
    </location>
</feature>
<keyword evidence="3" id="KW-1185">Reference proteome</keyword>
<keyword evidence="1" id="KW-0812">Transmembrane</keyword>
<evidence type="ECO:0000256" key="1">
    <source>
        <dbReference type="SAM" id="Phobius"/>
    </source>
</evidence>
<dbReference type="AlphaFoldDB" id="A0A8J3NJT7"/>
<dbReference type="EMBL" id="BONF01000028">
    <property type="protein sequence ID" value="GIF83397.1"/>
    <property type="molecule type" value="Genomic_DNA"/>
</dbReference>
<accession>A0A8J3NJT7</accession>